<gene>
    <name evidence="2" type="ORF">MUY27_00735</name>
</gene>
<name>A0A9X1WZW4_9SPHI</name>
<keyword evidence="3" id="KW-1185">Reference proteome</keyword>
<organism evidence="2 3">
    <name type="scientific">Mucilaginibacter straminoryzae</name>
    <dbReference type="NCBI Taxonomy" id="2932774"/>
    <lineage>
        <taxon>Bacteria</taxon>
        <taxon>Pseudomonadati</taxon>
        <taxon>Bacteroidota</taxon>
        <taxon>Sphingobacteriia</taxon>
        <taxon>Sphingobacteriales</taxon>
        <taxon>Sphingobacteriaceae</taxon>
        <taxon>Mucilaginibacter</taxon>
    </lineage>
</organism>
<dbReference type="RefSeq" id="WP_245128046.1">
    <property type="nucleotide sequence ID" value="NZ_JALJEJ010000001.1"/>
</dbReference>
<feature type="chain" id="PRO_5040773235" description="Outer membrane protein beta-barrel domain-containing protein" evidence="1">
    <location>
        <begin position="25"/>
        <end position="192"/>
    </location>
</feature>
<comment type="caution">
    <text evidence="2">The sequence shown here is derived from an EMBL/GenBank/DDBJ whole genome shotgun (WGS) entry which is preliminary data.</text>
</comment>
<evidence type="ECO:0008006" key="4">
    <source>
        <dbReference type="Google" id="ProtNLM"/>
    </source>
</evidence>
<proteinExistence type="predicted"/>
<evidence type="ECO:0000256" key="1">
    <source>
        <dbReference type="SAM" id="SignalP"/>
    </source>
</evidence>
<accession>A0A9X1WZW4</accession>
<feature type="signal peptide" evidence="1">
    <location>
        <begin position="1"/>
        <end position="24"/>
    </location>
</feature>
<sequence length="192" mass="20431">MKTSIKLGVAALALATSFSFSAKAQTTTQSTSTERSGVRLSVGPEVGVPVGSLKDGYNWNFGGSIQADLPIYNNQLYATVNAGFNNFFAKDINGFKGENLQLIPVKAGLKYFAASNFYIQGEAGASFVANKDKVGADKSAAFVYAPQIGYLIPLGGKNYLDAGVRFESNTKFVDNGNNSNFFGLRLAYAFGL</sequence>
<dbReference type="AlphaFoldDB" id="A0A9X1WZW4"/>
<protein>
    <recommendedName>
        <fullName evidence="4">Outer membrane protein beta-barrel domain-containing protein</fullName>
    </recommendedName>
</protein>
<evidence type="ECO:0000313" key="2">
    <source>
        <dbReference type="EMBL" id="MCJ8208211.1"/>
    </source>
</evidence>
<keyword evidence="1" id="KW-0732">Signal</keyword>
<dbReference type="EMBL" id="JALJEJ010000001">
    <property type="protein sequence ID" value="MCJ8208211.1"/>
    <property type="molecule type" value="Genomic_DNA"/>
</dbReference>
<evidence type="ECO:0000313" key="3">
    <source>
        <dbReference type="Proteomes" id="UP001139450"/>
    </source>
</evidence>
<reference evidence="2" key="1">
    <citation type="submission" date="2022-04" db="EMBL/GenBank/DDBJ databases">
        <title>Mucilaginibacter sp. RS28 isolated from freshwater.</title>
        <authorList>
            <person name="Ko S.-R."/>
        </authorList>
    </citation>
    <scope>NUCLEOTIDE SEQUENCE</scope>
    <source>
        <strain evidence="2">RS28</strain>
    </source>
</reference>
<dbReference type="Proteomes" id="UP001139450">
    <property type="component" value="Unassembled WGS sequence"/>
</dbReference>